<keyword evidence="5" id="KW-0029">Amino-acid transport</keyword>
<dbReference type="PANTHER" id="PTHR11795">
    <property type="entry name" value="BRANCHED-CHAIN AMINO ACID TRANSPORT SYSTEM PERMEASE PROTEIN LIVH"/>
    <property type="match status" value="1"/>
</dbReference>
<feature type="transmembrane region" description="Helical" evidence="9">
    <location>
        <begin position="259"/>
        <end position="280"/>
    </location>
</feature>
<dbReference type="GO" id="GO:0006865">
    <property type="term" value="P:amino acid transport"/>
    <property type="evidence" value="ECO:0007669"/>
    <property type="project" value="UniProtKB-KW"/>
</dbReference>
<feature type="transmembrane region" description="Helical" evidence="9">
    <location>
        <begin position="6"/>
        <end position="28"/>
    </location>
</feature>
<evidence type="ECO:0000256" key="6">
    <source>
        <dbReference type="ARBA" id="ARBA00022989"/>
    </source>
</evidence>
<evidence type="ECO:0000256" key="4">
    <source>
        <dbReference type="ARBA" id="ARBA00022692"/>
    </source>
</evidence>
<dbReference type="Proteomes" id="UP000323521">
    <property type="component" value="Chromosome"/>
</dbReference>
<organism evidence="10 11">
    <name type="scientific">Formimonas warabiya</name>
    <dbReference type="NCBI Taxonomy" id="1761012"/>
    <lineage>
        <taxon>Bacteria</taxon>
        <taxon>Bacillati</taxon>
        <taxon>Bacillota</taxon>
        <taxon>Clostridia</taxon>
        <taxon>Eubacteriales</taxon>
        <taxon>Peptococcaceae</taxon>
        <taxon>Candidatus Formimonas</taxon>
    </lineage>
</organism>
<dbReference type="PANTHER" id="PTHR11795:SF445">
    <property type="entry name" value="AMINO ACID ABC TRANSPORTER PERMEASE PROTEIN"/>
    <property type="match status" value="1"/>
</dbReference>
<evidence type="ECO:0000256" key="8">
    <source>
        <dbReference type="ARBA" id="ARBA00037998"/>
    </source>
</evidence>
<keyword evidence="11" id="KW-1185">Reference proteome</keyword>
<keyword evidence="6 9" id="KW-1133">Transmembrane helix</keyword>
<name>A0A3G1KQ50_FORW1</name>
<keyword evidence="7 9" id="KW-0472">Membrane</keyword>
<evidence type="ECO:0000256" key="3">
    <source>
        <dbReference type="ARBA" id="ARBA00022475"/>
    </source>
</evidence>
<keyword evidence="2" id="KW-0813">Transport</keyword>
<protein>
    <recommendedName>
        <fullName evidence="12">Branched-chain amino acid ABC transporter permease</fullName>
    </recommendedName>
</protein>
<proteinExistence type="inferred from homology"/>
<evidence type="ECO:0008006" key="12">
    <source>
        <dbReference type="Google" id="ProtNLM"/>
    </source>
</evidence>
<evidence type="ECO:0000256" key="9">
    <source>
        <dbReference type="SAM" id="Phobius"/>
    </source>
</evidence>
<sequence length="289" mass="31025">MFSQLIVNGLVLGSGFALIAIGHTIIFGLMKVANFAHGELYLLGAFFAYTFISLLGLPFWLGFILVMISGAILGWLLNVLIFRYVRDDMTVNGLVTIGLSIFVINFARYLWGPEPKMLPNPFPVDPLIIGKVAVTPVRLFIILASIAAIAALQQLIKRTSIGRAFRATFQNRDAAQLVGINIEKIYTLSSVIGTVMATLAGTLLGLVYTIDPNMGLKAISVAWAVVVTGGLGSFTGAIVIGYFLGLMESLGGGYISSEYKDAFAFIMLVLVLIFKPHGIFTSSSGKMSG</sequence>
<dbReference type="OrthoDB" id="9807115at2"/>
<dbReference type="AlphaFoldDB" id="A0A3G1KQ50"/>
<gene>
    <name evidence="10" type="ORF">DCMF_07225</name>
</gene>
<comment type="subcellular location">
    <subcellularLocation>
        <location evidence="1">Cell membrane</location>
        <topology evidence="1">Multi-pass membrane protein</topology>
    </subcellularLocation>
</comment>
<accession>A0A3G1KQ50</accession>
<feature type="transmembrane region" description="Helical" evidence="9">
    <location>
        <begin position="40"/>
        <end position="57"/>
    </location>
</feature>
<dbReference type="GO" id="GO:0005886">
    <property type="term" value="C:plasma membrane"/>
    <property type="evidence" value="ECO:0007669"/>
    <property type="project" value="UniProtKB-SubCell"/>
</dbReference>
<feature type="transmembrane region" description="Helical" evidence="9">
    <location>
        <begin position="185"/>
        <end position="210"/>
    </location>
</feature>
<evidence type="ECO:0000256" key="7">
    <source>
        <dbReference type="ARBA" id="ARBA00023136"/>
    </source>
</evidence>
<evidence type="ECO:0000256" key="1">
    <source>
        <dbReference type="ARBA" id="ARBA00004651"/>
    </source>
</evidence>
<feature type="transmembrane region" description="Helical" evidence="9">
    <location>
        <begin position="132"/>
        <end position="156"/>
    </location>
</feature>
<evidence type="ECO:0000313" key="10">
    <source>
        <dbReference type="EMBL" id="ATW24603.1"/>
    </source>
</evidence>
<dbReference type="RefSeq" id="WP_148133806.1">
    <property type="nucleotide sequence ID" value="NZ_CP017634.1"/>
</dbReference>
<evidence type="ECO:0000256" key="2">
    <source>
        <dbReference type="ARBA" id="ARBA00022448"/>
    </source>
</evidence>
<evidence type="ECO:0000313" key="11">
    <source>
        <dbReference type="Proteomes" id="UP000323521"/>
    </source>
</evidence>
<feature type="transmembrane region" description="Helical" evidence="9">
    <location>
        <begin position="63"/>
        <end position="82"/>
    </location>
</feature>
<comment type="similarity">
    <text evidence="8">Belongs to the binding-protein-dependent transport system permease family. LivHM subfamily.</text>
</comment>
<evidence type="ECO:0000256" key="5">
    <source>
        <dbReference type="ARBA" id="ARBA00022970"/>
    </source>
</evidence>
<feature type="transmembrane region" description="Helical" evidence="9">
    <location>
        <begin position="222"/>
        <end position="247"/>
    </location>
</feature>
<dbReference type="EMBL" id="CP017634">
    <property type="protein sequence ID" value="ATW24603.1"/>
    <property type="molecule type" value="Genomic_DNA"/>
</dbReference>
<dbReference type="CDD" id="cd06582">
    <property type="entry name" value="TM_PBP1_LivH_like"/>
    <property type="match status" value="1"/>
</dbReference>
<dbReference type="Pfam" id="PF02653">
    <property type="entry name" value="BPD_transp_2"/>
    <property type="match status" value="1"/>
</dbReference>
<dbReference type="KEGG" id="fwa:DCMF_07225"/>
<dbReference type="GO" id="GO:0022857">
    <property type="term" value="F:transmembrane transporter activity"/>
    <property type="evidence" value="ECO:0007669"/>
    <property type="project" value="InterPro"/>
</dbReference>
<dbReference type="InterPro" id="IPR001851">
    <property type="entry name" value="ABC_transp_permease"/>
</dbReference>
<reference evidence="10 11" key="1">
    <citation type="submission" date="2016-10" db="EMBL/GenBank/DDBJ databases">
        <title>Complete Genome Sequence of Peptococcaceae strain DCMF.</title>
        <authorList>
            <person name="Edwards R.J."/>
            <person name="Holland S.I."/>
            <person name="Deshpande N.P."/>
            <person name="Wong Y.K."/>
            <person name="Ertan H."/>
            <person name="Manefield M."/>
            <person name="Russell T.L."/>
            <person name="Lee M.J."/>
        </authorList>
    </citation>
    <scope>NUCLEOTIDE SEQUENCE [LARGE SCALE GENOMIC DNA]</scope>
    <source>
        <strain evidence="10 11">DCMF</strain>
    </source>
</reference>
<feature type="transmembrane region" description="Helical" evidence="9">
    <location>
        <begin position="94"/>
        <end position="112"/>
    </location>
</feature>
<keyword evidence="4 9" id="KW-0812">Transmembrane</keyword>
<keyword evidence="3" id="KW-1003">Cell membrane</keyword>
<dbReference type="InterPro" id="IPR052157">
    <property type="entry name" value="BCAA_transport_permease"/>
</dbReference>